<dbReference type="Proteomes" id="UP000694410">
    <property type="component" value="Unplaced"/>
</dbReference>
<dbReference type="InterPro" id="IPR036770">
    <property type="entry name" value="Ankyrin_rpt-contain_sf"/>
</dbReference>
<keyword evidence="1" id="KW-0677">Repeat</keyword>
<evidence type="ECO:0000256" key="1">
    <source>
        <dbReference type="ARBA" id="ARBA00022737"/>
    </source>
</evidence>
<evidence type="ECO:0000313" key="4">
    <source>
        <dbReference type="Proteomes" id="UP000694410"/>
    </source>
</evidence>
<keyword evidence="2" id="KW-0040">ANK repeat</keyword>
<dbReference type="PANTHER" id="PTHR24198">
    <property type="entry name" value="ANKYRIN REPEAT AND PROTEIN KINASE DOMAIN-CONTAINING PROTEIN"/>
    <property type="match status" value="1"/>
</dbReference>
<reference evidence="3" key="2">
    <citation type="submission" date="2025-09" db="UniProtKB">
        <authorList>
            <consortium name="Ensembl"/>
        </authorList>
    </citation>
    <scope>IDENTIFICATION</scope>
</reference>
<proteinExistence type="predicted"/>
<protein>
    <submittedName>
        <fullName evidence="3">Uncharacterized protein</fullName>
    </submittedName>
</protein>
<dbReference type="Gene3D" id="1.25.40.20">
    <property type="entry name" value="Ankyrin repeat-containing domain"/>
    <property type="match status" value="1"/>
</dbReference>
<dbReference type="SMART" id="SM00248">
    <property type="entry name" value="ANK"/>
    <property type="match status" value="3"/>
</dbReference>
<evidence type="ECO:0000256" key="2">
    <source>
        <dbReference type="ARBA" id="ARBA00023043"/>
    </source>
</evidence>
<dbReference type="AlphaFoldDB" id="A0A8C0V589"/>
<dbReference type="Ensembl" id="ENSCCET00000029070.1">
    <property type="protein sequence ID" value="ENSCCEP00000019099.1"/>
    <property type="gene ID" value="ENSCCEG00000017370.1"/>
</dbReference>
<organism evidence="3 4">
    <name type="scientific">Cyanistes caeruleus</name>
    <name type="common">Eurasian blue tit</name>
    <name type="synonym">Parus caeruleus</name>
    <dbReference type="NCBI Taxonomy" id="156563"/>
    <lineage>
        <taxon>Eukaryota</taxon>
        <taxon>Metazoa</taxon>
        <taxon>Chordata</taxon>
        <taxon>Craniata</taxon>
        <taxon>Vertebrata</taxon>
        <taxon>Euteleostomi</taxon>
        <taxon>Archelosauria</taxon>
        <taxon>Archosauria</taxon>
        <taxon>Dinosauria</taxon>
        <taxon>Saurischia</taxon>
        <taxon>Theropoda</taxon>
        <taxon>Coelurosauria</taxon>
        <taxon>Aves</taxon>
        <taxon>Neognathae</taxon>
        <taxon>Neoaves</taxon>
        <taxon>Telluraves</taxon>
        <taxon>Australaves</taxon>
        <taxon>Passeriformes</taxon>
        <taxon>Paridae</taxon>
        <taxon>Cyanistes</taxon>
    </lineage>
</organism>
<reference evidence="3" key="1">
    <citation type="submission" date="2025-08" db="UniProtKB">
        <authorList>
            <consortium name="Ensembl"/>
        </authorList>
    </citation>
    <scope>IDENTIFICATION</scope>
</reference>
<sequence>VVFTFTHSHSHCGVLEYLNYNDVGDIKALADDHASVLFQAAGGCSLDCMALLLKYGGGDNVPGEVGLLPMHKVACEGYYLGLSTVHSTVDGQNQCLELVIGNGLDVNTLSSKEVTSNTYDGRRKTAFYCAVSNNEIICTKILLKAGANPSKDPFNCVLVAVRADSHGIVNAYSLNGDMMLRLLFSHGYNEEMCLDFMCQGVFGNSFVWPAPEHAPIPSWTTSSIKDTLVNLNTKT</sequence>
<dbReference type="SUPFAM" id="SSF48403">
    <property type="entry name" value="Ankyrin repeat"/>
    <property type="match status" value="1"/>
</dbReference>
<evidence type="ECO:0000313" key="3">
    <source>
        <dbReference type="Ensembl" id="ENSCCEP00000019099.1"/>
    </source>
</evidence>
<dbReference type="PANTHER" id="PTHR24198:SF190">
    <property type="entry name" value="DYNEIN HEAVY CHAIN 12, AXONEMAL-LIKE"/>
    <property type="match status" value="1"/>
</dbReference>
<dbReference type="GO" id="GO:0005737">
    <property type="term" value="C:cytoplasm"/>
    <property type="evidence" value="ECO:0007669"/>
    <property type="project" value="TreeGrafter"/>
</dbReference>
<dbReference type="InterPro" id="IPR002110">
    <property type="entry name" value="Ankyrin_rpt"/>
</dbReference>
<name>A0A8C0V589_CYACU</name>
<keyword evidence="4" id="KW-1185">Reference proteome</keyword>
<accession>A0A8C0V589</accession>